<name>A0ABP5CER0_9PSEU</name>
<dbReference type="PANTHER" id="PTHR11579:SF0">
    <property type="entry name" value="PROTEIN-L-ISOASPARTATE(D-ASPARTATE) O-METHYLTRANSFERASE"/>
    <property type="match status" value="1"/>
</dbReference>
<evidence type="ECO:0000313" key="13">
    <source>
        <dbReference type="Proteomes" id="UP001501116"/>
    </source>
</evidence>
<keyword evidence="13" id="KW-1185">Reference proteome</keyword>
<dbReference type="GO" id="GO:0032259">
    <property type="term" value="P:methylation"/>
    <property type="evidence" value="ECO:0007669"/>
    <property type="project" value="UniProtKB-KW"/>
</dbReference>
<evidence type="ECO:0000256" key="2">
    <source>
        <dbReference type="ARBA" id="ARBA00005369"/>
    </source>
</evidence>
<evidence type="ECO:0000256" key="7">
    <source>
        <dbReference type="ARBA" id="ARBA00022679"/>
    </source>
</evidence>
<evidence type="ECO:0000256" key="11">
    <source>
        <dbReference type="ARBA" id="ARBA00031350"/>
    </source>
</evidence>
<evidence type="ECO:0000256" key="3">
    <source>
        <dbReference type="ARBA" id="ARBA00011890"/>
    </source>
</evidence>
<dbReference type="CDD" id="cd02440">
    <property type="entry name" value="AdoMet_MTases"/>
    <property type="match status" value="1"/>
</dbReference>
<dbReference type="PROSITE" id="PS01279">
    <property type="entry name" value="PCMT"/>
    <property type="match status" value="1"/>
</dbReference>
<dbReference type="EC" id="2.1.1.77" evidence="3"/>
<evidence type="ECO:0000256" key="10">
    <source>
        <dbReference type="ARBA" id="ARBA00031323"/>
    </source>
</evidence>
<sequence length="386" mass="41584">MDLVAVAGWEARASALTDRLIELGVLVDPGWIKAFKDVPRHVFVPEVLRGGGVISASDPEWLDLVYSDETLRTQTIAAGEGIGRHEIPTSSSSRPRVMAAMLARLGARPGHRVLEIGTGTGYNTGLLGHFLGPDHVASIDIDPGLIETARHYLAAIGQHPHLTAGDGAEGWPEHGPYDRIIATCAVTSIPPAWIDQLADGGTIVAPFDAGEAGPLLVLTKTKPGEVTGRIDPYPAHFMPLRQRADSPLGPGQTTGFTEPGIPAYGTTTLNPKDVVDVEGTDLALFLWLHAPGLRLASAPGRVFVHTDTALAQADLEPVEPGRWPVQQRGTMRLWDTVEHAYRSWLDLGRPDPSRFGVSAPRDEDQFVWLDNPDSLYSWPLPVPSPL</sequence>
<evidence type="ECO:0000313" key="12">
    <source>
        <dbReference type="EMBL" id="GAA1961713.1"/>
    </source>
</evidence>
<evidence type="ECO:0000256" key="1">
    <source>
        <dbReference type="ARBA" id="ARBA00004496"/>
    </source>
</evidence>
<evidence type="ECO:0000256" key="5">
    <source>
        <dbReference type="ARBA" id="ARBA00022490"/>
    </source>
</evidence>
<dbReference type="InterPro" id="IPR029063">
    <property type="entry name" value="SAM-dependent_MTases_sf"/>
</dbReference>
<keyword evidence="6 12" id="KW-0489">Methyltransferase</keyword>
<dbReference type="GO" id="GO:0008168">
    <property type="term" value="F:methyltransferase activity"/>
    <property type="evidence" value="ECO:0007669"/>
    <property type="project" value="UniProtKB-KW"/>
</dbReference>
<keyword evidence="8" id="KW-0949">S-adenosyl-L-methionine</keyword>
<dbReference type="PANTHER" id="PTHR11579">
    <property type="entry name" value="PROTEIN-L-ISOASPARTATE O-METHYLTRANSFERASE"/>
    <property type="match status" value="1"/>
</dbReference>
<gene>
    <name evidence="12" type="ORF">GCM10009754_35920</name>
</gene>
<keyword evidence="7" id="KW-0808">Transferase</keyword>
<dbReference type="SUPFAM" id="SSF53335">
    <property type="entry name" value="S-adenosyl-L-methionine-dependent methyltransferases"/>
    <property type="match status" value="1"/>
</dbReference>
<comment type="similarity">
    <text evidence="2">Belongs to the methyltransferase superfamily. L-isoaspartyl/D-aspartyl protein methyltransferase family.</text>
</comment>
<protein>
    <recommendedName>
        <fullName evidence="4">Protein-L-isoaspartate O-methyltransferase</fullName>
        <ecNumber evidence="3">2.1.1.77</ecNumber>
    </recommendedName>
    <alternativeName>
        <fullName evidence="11">L-isoaspartyl protein carboxyl methyltransferase</fullName>
    </alternativeName>
    <alternativeName>
        <fullName evidence="9">Protein L-isoaspartyl methyltransferase</fullName>
    </alternativeName>
    <alternativeName>
        <fullName evidence="10">Protein-beta-aspartate methyltransferase</fullName>
    </alternativeName>
</protein>
<dbReference type="Proteomes" id="UP001501116">
    <property type="component" value="Unassembled WGS sequence"/>
</dbReference>
<dbReference type="Pfam" id="PF01135">
    <property type="entry name" value="PCMT"/>
    <property type="match status" value="1"/>
</dbReference>
<evidence type="ECO:0000256" key="6">
    <source>
        <dbReference type="ARBA" id="ARBA00022603"/>
    </source>
</evidence>
<keyword evidence="5" id="KW-0963">Cytoplasm</keyword>
<dbReference type="RefSeq" id="WP_344419470.1">
    <property type="nucleotide sequence ID" value="NZ_BAAANN010000013.1"/>
</dbReference>
<accession>A0ABP5CER0</accession>
<dbReference type="InterPro" id="IPR000682">
    <property type="entry name" value="PCMT"/>
</dbReference>
<comment type="caution">
    <text evidence="12">The sequence shown here is derived from an EMBL/GenBank/DDBJ whole genome shotgun (WGS) entry which is preliminary data.</text>
</comment>
<comment type="subcellular location">
    <subcellularLocation>
        <location evidence="1">Cytoplasm</location>
    </subcellularLocation>
</comment>
<reference evidence="13" key="1">
    <citation type="journal article" date="2019" name="Int. J. Syst. Evol. Microbiol.">
        <title>The Global Catalogue of Microorganisms (GCM) 10K type strain sequencing project: providing services to taxonomists for standard genome sequencing and annotation.</title>
        <authorList>
            <consortium name="The Broad Institute Genomics Platform"/>
            <consortium name="The Broad Institute Genome Sequencing Center for Infectious Disease"/>
            <person name="Wu L."/>
            <person name="Ma J."/>
        </authorList>
    </citation>
    <scope>NUCLEOTIDE SEQUENCE [LARGE SCALE GENOMIC DNA]</scope>
    <source>
        <strain evidence="13">JCM 14545</strain>
    </source>
</reference>
<evidence type="ECO:0000256" key="9">
    <source>
        <dbReference type="ARBA" id="ARBA00030757"/>
    </source>
</evidence>
<evidence type="ECO:0000256" key="4">
    <source>
        <dbReference type="ARBA" id="ARBA00013346"/>
    </source>
</evidence>
<dbReference type="EMBL" id="BAAANN010000013">
    <property type="protein sequence ID" value="GAA1961713.1"/>
    <property type="molecule type" value="Genomic_DNA"/>
</dbReference>
<evidence type="ECO:0000256" key="8">
    <source>
        <dbReference type="ARBA" id="ARBA00022691"/>
    </source>
</evidence>
<proteinExistence type="inferred from homology"/>
<dbReference type="Gene3D" id="3.40.50.150">
    <property type="entry name" value="Vaccinia Virus protein VP39"/>
    <property type="match status" value="1"/>
</dbReference>
<organism evidence="12 13">
    <name type="scientific">Amycolatopsis minnesotensis</name>
    <dbReference type="NCBI Taxonomy" id="337894"/>
    <lineage>
        <taxon>Bacteria</taxon>
        <taxon>Bacillati</taxon>
        <taxon>Actinomycetota</taxon>
        <taxon>Actinomycetes</taxon>
        <taxon>Pseudonocardiales</taxon>
        <taxon>Pseudonocardiaceae</taxon>
        <taxon>Amycolatopsis</taxon>
    </lineage>
</organism>